<dbReference type="InterPro" id="IPR032783">
    <property type="entry name" value="AraC_lig"/>
</dbReference>
<keyword evidence="3" id="KW-0804">Transcription</keyword>
<organism evidence="6 7">
    <name type="scientific">Paenirhodobacter populi</name>
    <dbReference type="NCBI Taxonomy" id="2306993"/>
    <lineage>
        <taxon>Bacteria</taxon>
        <taxon>Pseudomonadati</taxon>
        <taxon>Pseudomonadota</taxon>
        <taxon>Alphaproteobacteria</taxon>
        <taxon>Rhodobacterales</taxon>
        <taxon>Rhodobacter group</taxon>
        <taxon>Paenirhodobacter</taxon>
    </lineage>
</organism>
<proteinExistence type="predicted"/>
<evidence type="ECO:0000256" key="2">
    <source>
        <dbReference type="ARBA" id="ARBA00023125"/>
    </source>
</evidence>
<dbReference type="InterPro" id="IPR018060">
    <property type="entry name" value="HTH_AraC"/>
</dbReference>
<keyword evidence="1" id="KW-0805">Transcription regulation</keyword>
<dbReference type="PANTHER" id="PTHR46796">
    <property type="entry name" value="HTH-TYPE TRANSCRIPTIONAL ACTIVATOR RHAS-RELATED"/>
    <property type="match status" value="1"/>
</dbReference>
<evidence type="ECO:0000259" key="5">
    <source>
        <dbReference type="PROSITE" id="PS01124"/>
    </source>
</evidence>
<dbReference type="GO" id="GO:0043565">
    <property type="term" value="F:sequence-specific DNA binding"/>
    <property type="evidence" value="ECO:0007669"/>
    <property type="project" value="InterPro"/>
</dbReference>
<dbReference type="GO" id="GO:0003700">
    <property type="term" value="F:DNA-binding transcription factor activity"/>
    <property type="evidence" value="ECO:0007669"/>
    <property type="project" value="InterPro"/>
</dbReference>
<dbReference type="SUPFAM" id="SSF46689">
    <property type="entry name" value="Homeodomain-like"/>
    <property type="match status" value="2"/>
</dbReference>
<feature type="region of interest" description="Disordered" evidence="4">
    <location>
        <begin position="86"/>
        <end position="105"/>
    </location>
</feature>
<evidence type="ECO:0000313" key="6">
    <source>
        <dbReference type="EMBL" id="RWR16710.1"/>
    </source>
</evidence>
<dbReference type="RefSeq" id="WP_128210412.1">
    <property type="nucleotide sequence ID" value="NZ_JBHRSO010000023.1"/>
</dbReference>
<dbReference type="AlphaFoldDB" id="A0A443J8C5"/>
<dbReference type="SMART" id="SM00342">
    <property type="entry name" value="HTH_ARAC"/>
    <property type="match status" value="1"/>
</dbReference>
<reference evidence="6 7" key="1">
    <citation type="submission" date="2019-01" db="EMBL/GenBank/DDBJ databases">
        <title>Sinorhodobacter populi sp. nov. isolated from the symptomatic bark tissue of Populus euramericana canker.</title>
        <authorList>
            <person name="Xu G."/>
        </authorList>
    </citation>
    <scope>NUCLEOTIDE SEQUENCE [LARGE SCALE GENOMIC DNA]</scope>
    <source>
        <strain evidence="6 7">SK2B-1</strain>
    </source>
</reference>
<dbReference type="Gene3D" id="1.10.10.60">
    <property type="entry name" value="Homeodomain-like"/>
    <property type="match status" value="2"/>
</dbReference>
<dbReference type="EMBL" id="SAUZ01000038">
    <property type="protein sequence ID" value="RWR16710.1"/>
    <property type="molecule type" value="Genomic_DNA"/>
</dbReference>
<accession>A0A443J8C5</accession>
<dbReference type="PROSITE" id="PS01124">
    <property type="entry name" value="HTH_ARAC_FAMILY_2"/>
    <property type="match status" value="1"/>
</dbReference>
<dbReference type="Pfam" id="PF12833">
    <property type="entry name" value="HTH_18"/>
    <property type="match status" value="1"/>
</dbReference>
<protein>
    <submittedName>
        <fullName evidence="6">AraC family transcriptional regulator</fullName>
    </submittedName>
</protein>
<dbReference type="InterPro" id="IPR009057">
    <property type="entry name" value="Homeodomain-like_sf"/>
</dbReference>
<sequence length="301" mass="32422">MTDPLTQVIELLRPQAVFSKGISGAGAWAVKYVDFGRPAFAAVIEGSCRLAVEGEDPVVVEEGDFVLLPATPTFSMSSLAPAPVQRIDASSSPPQHEVRYGRQNGPPEMRQVGGWFAFGMPDAALLVTLLPRMIHIRGIPRLTQLVRMLGDEAARDEAGSELILERLVEILLIEALRAAPARTTQPGLLRGLTDPRIASALRGLHGDITRPWTIPDLAGEAGMSRSAFIERFTRMVGSRPIEYLTAWRMAVARDLLRRGGIALDGVAARVGYGSASTFSTAFSRHTGQPPGRFMKAAGQDG</sequence>
<gene>
    <name evidence="6" type="ORF">D2T30_20955</name>
</gene>
<evidence type="ECO:0000256" key="4">
    <source>
        <dbReference type="SAM" id="MobiDB-lite"/>
    </source>
</evidence>
<name>A0A443J8C5_9RHOB</name>
<evidence type="ECO:0000256" key="1">
    <source>
        <dbReference type="ARBA" id="ARBA00023015"/>
    </source>
</evidence>
<reference evidence="6 7" key="2">
    <citation type="submission" date="2019-01" db="EMBL/GenBank/DDBJ databases">
        <authorList>
            <person name="Li Y."/>
        </authorList>
    </citation>
    <scope>NUCLEOTIDE SEQUENCE [LARGE SCALE GENOMIC DNA]</scope>
    <source>
        <strain evidence="6 7">SK2B-1</strain>
    </source>
</reference>
<dbReference type="InterPro" id="IPR018062">
    <property type="entry name" value="HTH_AraC-typ_CS"/>
</dbReference>
<dbReference type="InterPro" id="IPR050204">
    <property type="entry name" value="AraC_XylS_family_regulators"/>
</dbReference>
<dbReference type="PANTHER" id="PTHR46796:SF13">
    <property type="entry name" value="HTH-TYPE TRANSCRIPTIONAL ACTIVATOR RHAS"/>
    <property type="match status" value="1"/>
</dbReference>
<evidence type="ECO:0000256" key="3">
    <source>
        <dbReference type="ARBA" id="ARBA00023163"/>
    </source>
</evidence>
<dbReference type="PROSITE" id="PS00041">
    <property type="entry name" value="HTH_ARAC_FAMILY_1"/>
    <property type="match status" value="1"/>
</dbReference>
<dbReference type="Proteomes" id="UP000284476">
    <property type="component" value="Unassembled WGS sequence"/>
</dbReference>
<feature type="domain" description="HTH araC/xylS-type" evidence="5">
    <location>
        <begin position="198"/>
        <end position="296"/>
    </location>
</feature>
<dbReference type="Pfam" id="PF12852">
    <property type="entry name" value="Cupin_6"/>
    <property type="match status" value="1"/>
</dbReference>
<evidence type="ECO:0000313" key="7">
    <source>
        <dbReference type="Proteomes" id="UP000284476"/>
    </source>
</evidence>
<keyword evidence="2" id="KW-0238">DNA-binding</keyword>
<comment type="caution">
    <text evidence="6">The sequence shown here is derived from an EMBL/GenBank/DDBJ whole genome shotgun (WGS) entry which is preliminary data.</text>
</comment>